<dbReference type="NCBIfam" id="TIGR03242">
    <property type="entry name" value="arg_catab_astE"/>
    <property type="match status" value="1"/>
</dbReference>
<feature type="binding site" evidence="5">
    <location>
        <position position="53"/>
    </location>
    <ligand>
        <name>Zn(2+)</name>
        <dbReference type="ChEBI" id="CHEBI:29105"/>
    </ligand>
</feature>
<accession>A0A1B7L6Z4</accession>
<dbReference type="InterPro" id="IPR055438">
    <property type="entry name" value="AstE_AspA_cat"/>
</dbReference>
<comment type="catalytic activity">
    <reaction evidence="5">
        <text>N-succinyl-L-glutamate + H2O = L-glutamate + succinate</text>
        <dbReference type="Rhea" id="RHEA:15169"/>
        <dbReference type="ChEBI" id="CHEBI:15377"/>
        <dbReference type="ChEBI" id="CHEBI:29985"/>
        <dbReference type="ChEBI" id="CHEBI:30031"/>
        <dbReference type="ChEBI" id="CHEBI:58763"/>
        <dbReference type="EC" id="3.5.1.96"/>
    </reaction>
</comment>
<evidence type="ECO:0000256" key="3">
    <source>
        <dbReference type="ARBA" id="ARBA00022801"/>
    </source>
</evidence>
<dbReference type="Pfam" id="PF24827">
    <property type="entry name" value="AstE_AspA_cat"/>
    <property type="match status" value="1"/>
</dbReference>
<dbReference type="UniPathway" id="UPA00185">
    <property type="reaction ID" value="UER00283"/>
</dbReference>
<evidence type="ECO:0000313" key="10">
    <source>
        <dbReference type="Proteomes" id="UP000078225"/>
    </source>
</evidence>
<dbReference type="InterPro" id="IPR007036">
    <property type="entry name" value="Aste_AspA_hybrid_dom"/>
</dbReference>
<dbReference type="GO" id="GO:0016788">
    <property type="term" value="F:hydrolase activity, acting on ester bonds"/>
    <property type="evidence" value="ECO:0007669"/>
    <property type="project" value="UniProtKB-UniRule"/>
</dbReference>
<reference evidence="10" key="1">
    <citation type="submission" date="2016-05" db="EMBL/GenBank/DDBJ databases">
        <authorList>
            <person name="Behera P."/>
            <person name="Vaishampayan P."/>
            <person name="Singh N."/>
            <person name="Raina V."/>
            <person name="Suar M."/>
            <person name="Pattnaik A."/>
            <person name="Rastogi G."/>
        </authorList>
    </citation>
    <scope>NUCLEOTIDE SEQUENCE [LARGE SCALE GENOMIC DNA]</scope>
    <source>
        <strain evidence="10">MP23</strain>
    </source>
</reference>
<comment type="function">
    <text evidence="5">Transforms N(2)-succinylglutamate into succinate and glutamate.</text>
</comment>
<evidence type="ECO:0000259" key="7">
    <source>
        <dbReference type="Pfam" id="PF04952"/>
    </source>
</evidence>
<dbReference type="SUPFAM" id="SSF53187">
    <property type="entry name" value="Zn-dependent exopeptidases"/>
    <property type="match status" value="1"/>
</dbReference>
<dbReference type="STRING" id="1691903.A9B99_18410"/>
<evidence type="ECO:0000256" key="4">
    <source>
        <dbReference type="ARBA" id="ARBA00022833"/>
    </source>
</evidence>
<dbReference type="OrthoDB" id="5290473at2"/>
<evidence type="ECO:0000256" key="1">
    <source>
        <dbReference type="ARBA" id="ARBA00022503"/>
    </source>
</evidence>
<dbReference type="InterPro" id="IPR050178">
    <property type="entry name" value="AspA/AstE_fam"/>
</dbReference>
<feature type="active site" evidence="5">
    <location>
        <position position="209"/>
    </location>
</feature>
<evidence type="ECO:0000259" key="8">
    <source>
        <dbReference type="Pfam" id="PF24827"/>
    </source>
</evidence>
<dbReference type="NCBIfam" id="NF003706">
    <property type="entry name" value="PRK05324.1"/>
    <property type="match status" value="1"/>
</dbReference>
<comment type="caution">
    <text evidence="9">The sequence shown here is derived from an EMBL/GenBank/DDBJ whole genome shotgun (WGS) entry which is preliminary data.</text>
</comment>
<dbReference type="HAMAP" id="MF_00767">
    <property type="entry name" value="Arg_catab_AstE"/>
    <property type="match status" value="1"/>
</dbReference>
<sequence length="328" mass="36315">MDEFVQKTLAGLVPAQTKGEGPGFRWQWLEQGVIRLTPHSKVTQSLILSAGIHGNETAPVEILSQVLDALWRGDINLCWDVLVVLGNPLALQTGKRYQACDLNRLFGGRWAKLEPGTECARAELLEQVVGDFFANCAPVRWHLDMHTAIRGSLHPRFGVLPARNTAWPAAFLHWLELAGLEALVFHQTPGGTFTHFTAQYYDALSCTMELGKAMPFGQNNLSVFSVTRHALGELLGRGPETLLAQQQPVARCYKVSQQLTRTGEKFILHIPDDTVNFTPFSKGVLLAEDGKNKQVVQQETEYVLFPNPLVAQGLRAGLMLTEIPHPYG</sequence>
<dbReference type="Gene3D" id="3.40.630.10">
    <property type="entry name" value="Zn peptidases"/>
    <property type="match status" value="1"/>
</dbReference>
<organism evidence="9 10">
    <name type="scientific">Mangrovibacter phragmitis</name>
    <dbReference type="NCBI Taxonomy" id="1691903"/>
    <lineage>
        <taxon>Bacteria</taxon>
        <taxon>Pseudomonadati</taxon>
        <taxon>Pseudomonadota</taxon>
        <taxon>Gammaproteobacteria</taxon>
        <taxon>Enterobacterales</taxon>
        <taxon>Enterobacteriaceae</taxon>
        <taxon>Mangrovibacter</taxon>
    </lineage>
</organism>
<keyword evidence="3 5" id="KW-0378">Hydrolase</keyword>
<dbReference type="RefSeq" id="WP_064595736.1">
    <property type="nucleotide sequence ID" value="NZ_LYRP01000002.1"/>
</dbReference>
<dbReference type="CDD" id="cd03855">
    <property type="entry name" value="M14_ASTE"/>
    <property type="match status" value="1"/>
</dbReference>
<comment type="similarity">
    <text evidence="5">Belongs to the AspA/AstE family. Succinylglutamate desuccinylase subfamily.</text>
</comment>
<evidence type="ECO:0000256" key="2">
    <source>
        <dbReference type="ARBA" id="ARBA00022723"/>
    </source>
</evidence>
<keyword evidence="4 5" id="KW-0862">Zinc</keyword>
<dbReference type="EC" id="3.5.1.96" evidence="5 6"/>
<name>A0A1B7L6Z4_9ENTR</name>
<dbReference type="Pfam" id="PF04952">
    <property type="entry name" value="AstE_AspA_hybrid"/>
    <property type="match status" value="1"/>
</dbReference>
<evidence type="ECO:0000256" key="6">
    <source>
        <dbReference type="NCBIfam" id="TIGR03242"/>
    </source>
</evidence>
<proteinExistence type="inferred from homology"/>
<evidence type="ECO:0000313" key="9">
    <source>
        <dbReference type="EMBL" id="OAT78117.1"/>
    </source>
</evidence>
<comment type="pathway">
    <text evidence="5">Amino-acid degradation; L-arginine degradation via AST pathway; L-glutamate and succinate from L-arginine: step 5/5.</text>
</comment>
<keyword evidence="10" id="KW-1185">Reference proteome</keyword>
<dbReference type="GO" id="GO:0019544">
    <property type="term" value="P:L-arginine catabolic process to L-glutamate"/>
    <property type="evidence" value="ECO:0007669"/>
    <property type="project" value="UniProtKB-UniRule"/>
</dbReference>
<dbReference type="AlphaFoldDB" id="A0A1B7L6Z4"/>
<dbReference type="InterPro" id="IPR016681">
    <property type="entry name" value="SuccinylGlu_desuccinylase"/>
</dbReference>
<dbReference type="GO" id="GO:0008270">
    <property type="term" value="F:zinc ion binding"/>
    <property type="evidence" value="ECO:0007669"/>
    <property type="project" value="UniProtKB-UniRule"/>
</dbReference>
<keyword evidence="1 5" id="KW-0056">Arginine metabolism</keyword>
<feature type="binding site" evidence="5">
    <location>
        <position position="56"/>
    </location>
    <ligand>
        <name>Zn(2+)</name>
        <dbReference type="ChEBI" id="CHEBI:29105"/>
    </ligand>
</feature>
<protein>
    <recommendedName>
        <fullName evidence="5 6">Succinylglutamate desuccinylase</fullName>
        <ecNumber evidence="5 6">3.5.1.96</ecNumber>
    </recommendedName>
</protein>
<dbReference type="PANTHER" id="PTHR15162">
    <property type="entry name" value="ASPARTOACYLASE"/>
    <property type="match status" value="1"/>
</dbReference>
<feature type="domain" description="Succinylglutamate desuccinylase/Aspartoacylase catalytic" evidence="8">
    <location>
        <begin position="44"/>
        <end position="230"/>
    </location>
</feature>
<dbReference type="GO" id="GO:0009017">
    <property type="term" value="F:succinylglutamate desuccinylase activity"/>
    <property type="evidence" value="ECO:0007669"/>
    <property type="project" value="UniProtKB-UniRule"/>
</dbReference>
<keyword evidence="2 5" id="KW-0479">Metal-binding</keyword>
<dbReference type="GO" id="GO:0019545">
    <property type="term" value="P:L-arginine catabolic process to succinate"/>
    <property type="evidence" value="ECO:0007669"/>
    <property type="project" value="UniProtKB-UniRule"/>
</dbReference>
<comment type="cofactor">
    <cofactor evidence="5">
        <name>Zn(2+)</name>
        <dbReference type="ChEBI" id="CHEBI:29105"/>
    </cofactor>
    <text evidence="5">Binds 1 zinc ion per subunit.</text>
</comment>
<feature type="domain" description="AstE/AspA barrel-sandwich hybrid" evidence="7">
    <location>
        <begin position="251"/>
        <end position="322"/>
    </location>
</feature>
<dbReference type="Proteomes" id="UP000078225">
    <property type="component" value="Unassembled WGS sequence"/>
</dbReference>
<gene>
    <name evidence="5" type="primary">astE</name>
    <name evidence="9" type="ORF">A9B99_18410</name>
</gene>
<evidence type="ECO:0000256" key="5">
    <source>
        <dbReference type="HAMAP-Rule" id="MF_00767"/>
    </source>
</evidence>
<dbReference type="PANTHER" id="PTHR15162:SF7">
    <property type="entry name" value="SUCCINYLGLUTAMATE DESUCCINYLASE"/>
    <property type="match status" value="1"/>
</dbReference>
<feature type="binding site" evidence="5">
    <location>
        <position position="146"/>
    </location>
    <ligand>
        <name>Zn(2+)</name>
        <dbReference type="ChEBI" id="CHEBI:29105"/>
    </ligand>
</feature>
<dbReference type="EMBL" id="LYRP01000002">
    <property type="protein sequence ID" value="OAT78117.1"/>
    <property type="molecule type" value="Genomic_DNA"/>
</dbReference>